<reference evidence="2" key="1">
    <citation type="journal article" date="2019" name="Int. J. Syst. Evol. Microbiol.">
        <title>The Global Catalogue of Microorganisms (GCM) 10K type strain sequencing project: providing services to taxonomists for standard genome sequencing and annotation.</title>
        <authorList>
            <consortium name="The Broad Institute Genomics Platform"/>
            <consortium name="The Broad Institute Genome Sequencing Center for Infectious Disease"/>
            <person name="Wu L."/>
            <person name="Ma J."/>
        </authorList>
    </citation>
    <scope>NUCLEOTIDE SEQUENCE [LARGE SCALE GENOMIC DNA]</scope>
    <source>
        <strain evidence="2">KCTC 42423</strain>
    </source>
</reference>
<evidence type="ECO:0000313" key="2">
    <source>
        <dbReference type="Proteomes" id="UP001597459"/>
    </source>
</evidence>
<comment type="caution">
    <text evidence="1">The sequence shown here is derived from an EMBL/GenBank/DDBJ whole genome shotgun (WGS) entry which is preliminary data.</text>
</comment>
<organism evidence="1 2">
    <name type="scientific">Aquimarina hainanensis</name>
    <dbReference type="NCBI Taxonomy" id="1578017"/>
    <lineage>
        <taxon>Bacteria</taxon>
        <taxon>Pseudomonadati</taxon>
        <taxon>Bacteroidota</taxon>
        <taxon>Flavobacteriia</taxon>
        <taxon>Flavobacteriales</taxon>
        <taxon>Flavobacteriaceae</taxon>
        <taxon>Aquimarina</taxon>
    </lineage>
</organism>
<dbReference type="Proteomes" id="UP001597459">
    <property type="component" value="Unassembled WGS sequence"/>
</dbReference>
<accession>A0ABW5N7N9</accession>
<sequence>MTPDLNIDKTMFLTDLLQWLKLDINRFMIALTHGEPYETIIYLWIDKLYYKGKSKDEALNLILKAQRIHLQGILHN</sequence>
<gene>
    <name evidence="1" type="ORF">ACFSTE_12030</name>
</gene>
<dbReference type="RefSeq" id="WP_176028743.1">
    <property type="nucleotide sequence ID" value="NZ_JBHSJV010000001.1"/>
</dbReference>
<protein>
    <submittedName>
        <fullName evidence="1">Uncharacterized protein</fullName>
    </submittedName>
</protein>
<evidence type="ECO:0000313" key="1">
    <source>
        <dbReference type="EMBL" id="MFD2591557.1"/>
    </source>
</evidence>
<proteinExistence type="predicted"/>
<keyword evidence="2" id="KW-1185">Reference proteome</keyword>
<name>A0ABW5N7N9_9FLAO</name>
<dbReference type="EMBL" id="JBHULX010000021">
    <property type="protein sequence ID" value="MFD2591557.1"/>
    <property type="molecule type" value="Genomic_DNA"/>
</dbReference>